<keyword evidence="10 18" id="KW-0067">ATP-binding</keyword>
<keyword evidence="7 18" id="KW-0479">Metal-binding</keyword>
<dbReference type="Pfam" id="PF00702">
    <property type="entry name" value="Hydrolase"/>
    <property type="match status" value="1"/>
</dbReference>
<comment type="caution">
    <text evidence="20">The sequence shown here is derived from an EMBL/GenBank/DDBJ whole genome shotgun (WGS) entry which is preliminary data.</text>
</comment>
<dbReference type="Gene3D" id="3.40.50.1000">
    <property type="entry name" value="HAD superfamily/HAD-like"/>
    <property type="match status" value="1"/>
</dbReference>
<dbReference type="InterPro" id="IPR044492">
    <property type="entry name" value="P_typ_ATPase_HD_dom"/>
</dbReference>
<evidence type="ECO:0000256" key="8">
    <source>
        <dbReference type="ARBA" id="ARBA00022741"/>
    </source>
</evidence>
<dbReference type="CDD" id="cd00371">
    <property type="entry name" value="HMA"/>
    <property type="match status" value="1"/>
</dbReference>
<proteinExistence type="inferred from homology"/>
<evidence type="ECO:0000259" key="19">
    <source>
        <dbReference type="PROSITE" id="PS50846"/>
    </source>
</evidence>
<dbReference type="GO" id="GO:0140581">
    <property type="term" value="F:P-type monovalent copper transporter activity"/>
    <property type="evidence" value="ECO:0007669"/>
    <property type="project" value="UniProtKB-EC"/>
</dbReference>
<dbReference type="FunFam" id="2.70.150.10:FF:000002">
    <property type="entry name" value="Copper-transporting ATPase 1, putative"/>
    <property type="match status" value="1"/>
</dbReference>
<keyword evidence="4" id="KW-0813">Transport</keyword>
<dbReference type="InterPro" id="IPR008250">
    <property type="entry name" value="ATPase_P-typ_transduc_dom_A_sf"/>
</dbReference>
<keyword evidence="8 18" id="KW-0547">Nucleotide-binding</keyword>
<evidence type="ECO:0000256" key="2">
    <source>
        <dbReference type="ARBA" id="ARBA00006024"/>
    </source>
</evidence>
<dbReference type="CDD" id="cd02094">
    <property type="entry name" value="P-type_ATPase_Cu-like"/>
    <property type="match status" value="1"/>
</dbReference>
<dbReference type="PANTHER" id="PTHR43520">
    <property type="entry name" value="ATP7, ISOFORM B"/>
    <property type="match status" value="1"/>
</dbReference>
<dbReference type="NCBIfam" id="TIGR01494">
    <property type="entry name" value="ATPase_P-type"/>
    <property type="match status" value="1"/>
</dbReference>
<evidence type="ECO:0000313" key="20">
    <source>
        <dbReference type="EMBL" id="TBL71070.1"/>
    </source>
</evidence>
<evidence type="ECO:0000256" key="11">
    <source>
        <dbReference type="ARBA" id="ARBA00022967"/>
    </source>
</evidence>
<evidence type="ECO:0000256" key="15">
    <source>
        <dbReference type="ARBA" id="ARBA00023136"/>
    </source>
</evidence>
<protein>
    <recommendedName>
        <fullName evidence="3">P-type Cu(+) transporter</fullName>
        <ecNumber evidence="3">7.2.2.8</ecNumber>
    </recommendedName>
</protein>
<organism evidence="20 21">
    <name type="scientific">Paenibacillus thalictri</name>
    <dbReference type="NCBI Taxonomy" id="2527873"/>
    <lineage>
        <taxon>Bacteria</taxon>
        <taxon>Bacillati</taxon>
        <taxon>Bacillota</taxon>
        <taxon>Bacilli</taxon>
        <taxon>Bacillales</taxon>
        <taxon>Paenibacillaceae</taxon>
        <taxon>Paenibacillus</taxon>
    </lineage>
</organism>
<comment type="similarity">
    <text evidence="2 18">Belongs to the cation transport ATPase (P-type) (TC 3.A.3) family. Type IB subfamily.</text>
</comment>
<keyword evidence="18" id="KW-1003">Cell membrane</keyword>
<dbReference type="InterPro" id="IPR036163">
    <property type="entry name" value="HMA_dom_sf"/>
</dbReference>
<comment type="subcellular location">
    <subcellularLocation>
        <location evidence="1">Cell membrane</location>
        <topology evidence="1">Multi-pass membrane protein</topology>
    </subcellularLocation>
</comment>
<dbReference type="InterPro" id="IPR036412">
    <property type="entry name" value="HAD-like_sf"/>
</dbReference>
<feature type="transmembrane region" description="Helical" evidence="18">
    <location>
        <begin position="103"/>
        <end position="120"/>
    </location>
</feature>
<dbReference type="GO" id="GO:0005886">
    <property type="term" value="C:plasma membrane"/>
    <property type="evidence" value="ECO:0007669"/>
    <property type="project" value="UniProtKB-SubCell"/>
</dbReference>
<dbReference type="NCBIfam" id="TIGR01525">
    <property type="entry name" value="ATPase-IB_hvy"/>
    <property type="match status" value="1"/>
</dbReference>
<dbReference type="Pfam" id="PF00122">
    <property type="entry name" value="E1-E2_ATPase"/>
    <property type="match status" value="1"/>
</dbReference>
<dbReference type="PRINTS" id="PR00119">
    <property type="entry name" value="CATATPASE"/>
</dbReference>
<evidence type="ECO:0000313" key="21">
    <source>
        <dbReference type="Proteomes" id="UP000293142"/>
    </source>
</evidence>
<evidence type="ECO:0000256" key="6">
    <source>
        <dbReference type="ARBA" id="ARBA00022692"/>
    </source>
</evidence>
<dbReference type="SFLD" id="SFLDS00003">
    <property type="entry name" value="Haloacid_Dehalogenase"/>
    <property type="match status" value="1"/>
</dbReference>
<dbReference type="OrthoDB" id="9813266at2"/>
<feature type="transmembrane region" description="Helical" evidence="18">
    <location>
        <begin position="385"/>
        <end position="407"/>
    </location>
</feature>
<dbReference type="Gene3D" id="3.40.1110.10">
    <property type="entry name" value="Calcium-transporting ATPase, cytoplasmic domain N"/>
    <property type="match status" value="1"/>
</dbReference>
<name>A0A4V2J3C2_9BACL</name>
<dbReference type="EMBL" id="SIRE01000028">
    <property type="protein sequence ID" value="TBL71070.1"/>
    <property type="molecule type" value="Genomic_DNA"/>
</dbReference>
<dbReference type="GO" id="GO:0055070">
    <property type="term" value="P:copper ion homeostasis"/>
    <property type="evidence" value="ECO:0007669"/>
    <property type="project" value="TreeGrafter"/>
</dbReference>
<keyword evidence="9" id="KW-0187">Copper transport</keyword>
<dbReference type="InterPro" id="IPR001757">
    <property type="entry name" value="P_typ_ATPase"/>
</dbReference>
<dbReference type="InterPro" id="IPR017969">
    <property type="entry name" value="Heavy-metal-associated_CS"/>
</dbReference>
<evidence type="ECO:0000256" key="10">
    <source>
        <dbReference type="ARBA" id="ARBA00022840"/>
    </source>
</evidence>
<comment type="catalytic activity">
    <reaction evidence="16">
        <text>Cu(+)(in) + ATP + H2O = Cu(+)(out) + ADP + phosphate + H(+)</text>
        <dbReference type="Rhea" id="RHEA:25792"/>
        <dbReference type="ChEBI" id="CHEBI:15377"/>
        <dbReference type="ChEBI" id="CHEBI:15378"/>
        <dbReference type="ChEBI" id="CHEBI:30616"/>
        <dbReference type="ChEBI" id="CHEBI:43474"/>
        <dbReference type="ChEBI" id="CHEBI:49552"/>
        <dbReference type="ChEBI" id="CHEBI:456216"/>
        <dbReference type="EC" id="7.2.2.8"/>
    </reaction>
</comment>
<feature type="transmembrane region" description="Helical" evidence="18">
    <location>
        <begin position="697"/>
        <end position="716"/>
    </location>
</feature>
<keyword evidence="12 18" id="KW-1133">Transmembrane helix</keyword>
<evidence type="ECO:0000256" key="9">
    <source>
        <dbReference type="ARBA" id="ARBA00022796"/>
    </source>
</evidence>
<dbReference type="PROSITE" id="PS01047">
    <property type="entry name" value="HMA_1"/>
    <property type="match status" value="1"/>
</dbReference>
<dbReference type="SFLD" id="SFLDG00002">
    <property type="entry name" value="C1.7:_P-type_atpase_like"/>
    <property type="match status" value="1"/>
</dbReference>
<feature type="transmembrane region" description="Helical" evidence="18">
    <location>
        <begin position="201"/>
        <end position="222"/>
    </location>
</feature>
<keyword evidence="11" id="KW-1278">Translocase</keyword>
<dbReference type="GO" id="GO:0005507">
    <property type="term" value="F:copper ion binding"/>
    <property type="evidence" value="ECO:0007669"/>
    <property type="project" value="TreeGrafter"/>
</dbReference>
<keyword evidence="13" id="KW-0186">Copper</keyword>
<evidence type="ECO:0000256" key="3">
    <source>
        <dbReference type="ARBA" id="ARBA00012517"/>
    </source>
</evidence>
<dbReference type="Gene3D" id="3.30.70.100">
    <property type="match status" value="1"/>
</dbReference>
<dbReference type="GO" id="GO:0016887">
    <property type="term" value="F:ATP hydrolysis activity"/>
    <property type="evidence" value="ECO:0007669"/>
    <property type="project" value="InterPro"/>
</dbReference>
<gene>
    <name evidence="20" type="ORF">EYB31_31495</name>
</gene>
<dbReference type="SUPFAM" id="SSF81665">
    <property type="entry name" value="Calcium ATPase, transmembrane domain M"/>
    <property type="match status" value="1"/>
</dbReference>
<feature type="transmembrane region" description="Helical" evidence="18">
    <location>
        <begin position="140"/>
        <end position="159"/>
    </location>
</feature>
<reference evidence="20 21" key="1">
    <citation type="submission" date="2019-02" db="EMBL/GenBank/DDBJ databases">
        <title>Paenibacillus sp. nov., isolated from surface-sterilized tissue of Thalictrum simplex L.</title>
        <authorList>
            <person name="Tuo L."/>
        </authorList>
    </citation>
    <scope>NUCLEOTIDE SEQUENCE [LARGE SCALE GENOMIC DNA]</scope>
    <source>
        <strain evidence="20 21">N2SHLJ1</strain>
    </source>
</reference>
<feature type="transmembrane region" description="Helical" evidence="18">
    <location>
        <begin position="722"/>
        <end position="741"/>
    </location>
</feature>
<sequence>MEVSRMSKQTGTEPLLLDITGMTCAACSARIEKVVGKLEGVQEIGVNFALQRARVVYDESRIGPEQIENKIRGLGFGVLQKKLAEMSAEAAYTEAADELKKRALLGALLTLPFLWAMMAHHELTRAVWVPELLLSPWLQWAIATYAQFVIGYPFYFRAYQALRSGVPNMDVLVVLGTTAAYLYSHYLIFHPAGAAAMGHHAGMLYFDTGVMIFTIVLFGKWLEAKAKRQTMGSIRQLSGLQAGTANVVQDGRETVVPVGQVRPGDMVIVRPGDIIPVDGIVAEGSATVDESAVTGESLPVDKHEGGMVVSGTINTDGYLRIRATRSGSDTTASSMLRLLEEAQVAKPPIQRLADRLSGVFVPVIIVVAAAAFLASYYVMAPGETGLALATAVAVLMIACPCALGLATPISVLVGSGRAALAGIWFKQGAHLESLSRVDTVLLDKTGTLSEGKPAIVAIEAPAGRGDGENELLRQLAAAEQHSEHPFAKEIVQEAQRRGLPLPACESFEAVPGCGLRAIVEGREVLAGSVKWFRQLGFRISLQDQLGHIAQQGKSALCVAVGGKWAGTVIFADKLKPTSRNAVRRLRELGLRVVMVTGDRTAAAVAAAGQAGIQETYAEMLPEHKLELVQRLQKEGRKVLMVGDGINDAPAMASADVGAALGSGTDITKASADLYLLKNDLNGIAEAIRLSRLTLRNVRQNLALSLVYNAVAIPFAITGNLAPWMACTAMALSSLTVIGNALRLRNA</sequence>
<dbReference type="PRINTS" id="PR00943">
    <property type="entry name" value="CUATPASE"/>
</dbReference>
<dbReference type="Gene3D" id="2.70.150.10">
    <property type="entry name" value="Calcium-transporting ATPase, cytoplasmic transduction domain A"/>
    <property type="match status" value="1"/>
</dbReference>
<evidence type="ECO:0000256" key="13">
    <source>
        <dbReference type="ARBA" id="ARBA00023008"/>
    </source>
</evidence>
<dbReference type="InterPro" id="IPR023299">
    <property type="entry name" value="ATPase_P-typ_cyto_dom_N"/>
</dbReference>
<evidence type="ECO:0000256" key="7">
    <source>
        <dbReference type="ARBA" id="ARBA00022723"/>
    </source>
</evidence>
<evidence type="ECO:0000256" key="1">
    <source>
        <dbReference type="ARBA" id="ARBA00004651"/>
    </source>
</evidence>
<evidence type="ECO:0000256" key="16">
    <source>
        <dbReference type="ARBA" id="ARBA00049289"/>
    </source>
</evidence>
<evidence type="ECO:0000256" key="14">
    <source>
        <dbReference type="ARBA" id="ARBA00023065"/>
    </source>
</evidence>
<dbReference type="NCBIfam" id="TIGR01511">
    <property type="entry name" value="ATPase-IB1_Cu"/>
    <property type="match status" value="1"/>
</dbReference>
<dbReference type="InterPro" id="IPR023214">
    <property type="entry name" value="HAD_sf"/>
</dbReference>
<accession>A0A4V2J3C2</accession>
<dbReference type="InterPro" id="IPR006121">
    <property type="entry name" value="HMA_dom"/>
</dbReference>
<dbReference type="EC" id="7.2.2.8" evidence="3"/>
<dbReference type="InterPro" id="IPR027256">
    <property type="entry name" value="P-typ_ATPase_IB"/>
</dbReference>
<dbReference type="SUPFAM" id="SSF55008">
    <property type="entry name" value="HMA, heavy metal-associated domain"/>
    <property type="match status" value="1"/>
</dbReference>
<dbReference type="SFLD" id="SFLDF00027">
    <property type="entry name" value="p-type_atpase"/>
    <property type="match status" value="1"/>
</dbReference>
<dbReference type="SUPFAM" id="SSF81653">
    <property type="entry name" value="Calcium ATPase, transduction domain A"/>
    <property type="match status" value="1"/>
</dbReference>
<feature type="transmembrane region" description="Helical" evidence="18">
    <location>
        <begin position="356"/>
        <end position="379"/>
    </location>
</feature>
<evidence type="ECO:0000256" key="4">
    <source>
        <dbReference type="ARBA" id="ARBA00022448"/>
    </source>
</evidence>
<dbReference type="GO" id="GO:0005524">
    <property type="term" value="F:ATP binding"/>
    <property type="evidence" value="ECO:0007669"/>
    <property type="project" value="UniProtKB-UniRule"/>
</dbReference>
<dbReference type="PROSITE" id="PS50846">
    <property type="entry name" value="HMA_2"/>
    <property type="match status" value="1"/>
</dbReference>
<keyword evidence="15 18" id="KW-0472">Membrane</keyword>
<dbReference type="InterPro" id="IPR023298">
    <property type="entry name" value="ATPase_P-typ_TM_dom_sf"/>
</dbReference>
<dbReference type="FunFam" id="3.30.70.100:FF:000005">
    <property type="entry name" value="Copper-exporting P-type ATPase A"/>
    <property type="match status" value="1"/>
</dbReference>
<keyword evidence="5" id="KW-0597">Phosphoprotein</keyword>
<feature type="transmembrane region" description="Helical" evidence="18">
    <location>
        <begin position="171"/>
        <end position="189"/>
    </location>
</feature>
<dbReference type="Proteomes" id="UP000293142">
    <property type="component" value="Unassembled WGS sequence"/>
</dbReference>
<evidence type="ECO:0000256" key="18">
    <source>
        <dbReference type="RuleBase" id="RU362081"/>
    </source>
</evidence>
<dbReference type="GO" id="GO:0043682">
    <property type="term" value="F:P-type divalent copper transporter activity"/>
    <property type="evidence" value="ECO:0007669"/>
    <property type="project" value="TreeGrafter"/>
</dbReference>
<dbReference type="AlphaFoldDB" id="A0A4V2J3C2"/>
<comment type="function">
    <text evidence="17">Involved in copper export.</text>
</comment>
<feature type="domain" description="HMA" evidence="19">
    <location>
        <begin position="13"/>
        <end position="79"/>
    </location>
</feature>
<keyword evidence="14" id="KW-0406">Ion transport</keyword>
<dbReference type="PROSITE" id="PS01229">
    <property type="entry name" value="COF_2"/>
    <property type="match status" value="1"/>
</dbReference>
<evidence type="ECO:0000256" key="17">
    <source>
        <dbReference type="ARBA" id="ARBA00055366"/>
    </source>
</evidence>
<dbReference type="InterPro" id="IPR059000">
    <property type="entry name" value="ATPase_P-type_domA"/>
</dbReference>
<dbReference type="SUPFAM" id="SSF56784">
    <property type="entry name" value="HAD-like"/>
    <property type="match status" value="1"/>
</dbReference>
<dbReference type="PANTHER" id="PTHR43520:SF8">
    <property type="entry name" value="P-TYPE CU(+) TRANSPORTER"/>
    <property type="match status" value="1"/>
</dbReference>
<evidence type="ECO:0000256" key="12">
    <source>
        <dbReference type="ARBA" id="ARBA00022989"/>
    </source>
</evidence>
<evidence type="ECO:0000256" key="5">
    <source>
        <dbReference type="ARBA" id="ARBA00022553"/>
    </source>
</evidence>
<dbReference type="Pfam" id="PF00403">
    <property type="entry name" value="HMA"/>
    <property type="match status" value="1"/>
</dbReference>
<keyword evidence="21" id="KW-1185">Reference proteome</keyword>
<keyword evidence="6 18" id="KW-0812">Transmembrane</keyword>